<evidence type="ECO:0000313" key="4">
    <source>
        <dbReference type="EMBL" id="KAK3260250.1"/>
    </source>
</evidence>
<dbReference type="Pfam" id="PF02482">
    <property type="entry name" value="Ribosomal_S30AE"/>
    <property type="match status" value="1"/>
</dbReference>
<organism evidence="4 5">
    <name type="scientific">Cymbomonas tetramitiformis</name>
    <dbReference type="NCBI Taxonomy" id="36881"/>
    <lineage>
        <taxon>Eukaryota</taxon>
        <taxon>Viridiplantae</taxon>
        <taxon>Chlorophyta</taxon>
        <taxon>Pyramimonadophyceae</taxon>
        <taxon>Pyramimonadales</taxon>
        <taxon>Pyramimonadaceae</taxon>
        <taxon>Cymbomonas</taxon>
    </lineage>
</organism>
<dbReference type="SUPFAM" id="SSF69754">
    <property type="entry name" value="Ribosome binding protein Y (YfiA homologue)"/>
    <property type="match status" value="1"/>
</dbReference>
<proteinExistence type="inferred from homology"/>
<keyword evidence="1" id="KW-0810">Translation regulation</keyword>
<dbReference type="InterPro" id="IPR036567">
    <property type="entry name" value="RHF-like"/>
</dbReference>
<dbReference type="Proteomes" id="UP001190700">
    <property type="component" value="Unassembled WGS sequence"/>
</dbReference>
<gene>
    <name evidence="4" type="ORF">CYMTET_30780</name>
</gene>
<dbReference type="CDD" id="cd00552">
    <property type="entry name" value="RaiA"/>
    <property type="match status" value="1"/>
</dbReference>
<protein>
    <submittedName>
        <fullName evidence="4">Ribosome-binding factor PSRP1, chloroplastic</fullName>
    </submittedName>
</protein>
<dbReference type="AlphaFoldDB" id="A0AAE0FIS8"/>
<feature type="compositionally biased region" description="Basic residues" evidence="2">
    <location>
        <begin position="140"/>
        <end position="154"/>
    </location>
</feature>
<dbReference type="InterPro" id="IPR034694">
    <property type="entry name" value="HPF_long/plastid"/>
</dbReference>
<name>A0AAE0FIS8_9CHLO</name>
<dbReference type="GO" id="GO:0022627">
    <property type="term" value="C:cytosolic small ribosomal subunit"/>
    <property type="evidence" value="ECO:0007669"/>
    <property type="project" value="TreeGrafter"/>
</dbReference>
<reference evidence="4 5" key="1">
    <citation type="journal article" date="2015" name="Genome Biol. Evol.">
        <title>Comparative Genomics of a Bacterivorous Green Alga Reveals Evolutionary Causalities and Consequences of Phago-Mixotrophic Mode of Nutrition.</title>
        <authorList>
            <person name="Burns J.A."/>
            <person name="Paasch A."/>
            <person name="Narechania A."/>
            <person name="Kim E."/>
        </authorList>
    </citation>
    <scope>NUCLEOTIDE SEQUENCE [LARGE SCALE GENOMIC DNA]</scope>
    <source>
        <strain evidence="4 5">PLY_AMNH</strain>
    </source>
</reference>
<dbReference type="InterPro" id="IPR038416">
    <property type="entry name" value="Ribosom_S30AE_C_sf"/>
</dbReference>
<dbReference type="InterPro" id="IPR003489">
    <property type="entry name" value="RHF/RaiA"/>
</dbReference>
<dbReference type="PANTHER" id="PTHR33231:SF1">
    <property type="entry name" value="30S RIBOSOMAL PROTEIN"/>
    <property type="match status" value="1"/>
</dbReference>
<dbReference type="GO" id="GO:0043024">
    <property type="term" value="F:ribosomal small subunit binding"/>
    <property type="evidence" value="ECO:0007669"/>
    <property type="project" value="TreeGrafter"/>
</dbReference>
<evidence type="ECO:0000256" key="1">
    <source>
        <dbReference type="ARBA" id="ARBA00022845"/>
    </source>
</evidence>
<feature type="domain" description="Sigma 54 modulation/S30EA ribosomal protein C-terminal" evidence="3">
    <location>
        <begin position="178"/>
        <end position="232"/>
    </location>
</feature>
<dbReference type="PANTHER" id="PTHR33231">
    <property type="entry name" value="30S RIBOSOMAL PROTEIN"/>
    <property type="match status" value="1"/>
</dbReference>
<dbReference type="Gene3D" id="3.30.505.50">
    <property type="entry name" value="Sigma 54 modulation/S30EA ribosomal protein, C-terminal domain"/>
    <property type="match status" value="1"/>
</dbReference>
<feature type="region of interest" description="Disordered" evidence="2">
    <location>
        <begin position="140"/>
        <end position="161"/>
    </location>
</feature>
<dbReference type="GO" id="GO:0045900">
    <property type="term" value="P:negative regulation of translational elongation"/>
    <property type="evidence" value="ECO:0007669"/>
    <property type="project" value="TreeGrafter"/>
</dbReference>
<sequence length="238" mass="26362">MSFTALSATLPSGSKFSGERLVTSKCLKQRVKARSVPVTAAAVQNFKLNMQGKHLEVTDSIREYAEEKVCHSLEHYDGAVKQVDVRFSARGGDAGKGAKMQKVEVTAFTKQGVIRAEVSEDSLYASIDKVADKLSRKMRKIKEKQNSKKGHHSTRNSPTAEEIDVVADASEQVLPQLPEEVIRTKYFNLAPLTVDEAIENLQMVGHDFYTFTNANTGELNILYRRNAGGYGLIVPRQD</sequence>
<dbReference type="InterPro" id="IPR050574">
    <property type="entry name" value="HPF/YfiA_ribosome-assoc"/>
</dbReference>
<accession>A0AAE0FIS8</accession>
<dbReference type="Gene3D" id="3.30.160.100">
    <property type="entry name" value="Ribosome hibernation promotion factor-like"/>
    <property type="match status" value="1"/>
</dbReference>
<dbReference type="EMBL" id="LGRX02017952">
    <property type="protein sequence ID" value="KAK3260250.1"/>
    <property type="molecule type" value="Genomic_DNA"/>
</dbReference>
<keyword evidence="5" id="KW-1185">Reference proteome</keyword>
<dbReference type="HAMAP" id="MF_00839">
    <property type="entry name" value="HPF"/>
    <property type="match status" value="1"/>
</dbReference>
<dbReference type="InterPro" id="IPR032528">
    <property type="entry name" value="Ribosom_S30AE_C"/>
</dbReference>
<evidence type="ECO:0000256" key="2">
    <source>
        <dbReference type="SAM" id="MobiDB-lite"/>
    </source>
</evidence>
<evidence type="ECO:0000259" key="3">
    <source>
        <dbReference type="Pfam" id="PF16321"/>
    </source>
</evidence>
<dbReference type="NCBIfam" id="TIGR00741">
    <property type="entry name" value="yfiA"/>
    <property type="match status" value="1"/>
</dbReference>
<dbReference type="Pfam" id="PF16321">
    <property type="entry name" value="Ribosom_S30AE_C"/>
    <property type="match status" value="1"/>
</dbReference>
<comment type="caution">
    <text evidence="4">The sequence shown here is derived from an EMBL/GenBank/DDBJ whole genome shotgun (WGS) entry which is preliminary data.</text>
</comment>
<evidence type="ECO:0000313" key="5">
    <source>
        <dbReference type="Proteomes" id="UP001190700"/>
    </source>
</evidence>